<dbReference type="PATRIC" id="fig|1434111.4.peg.878"/>
<name>A0A0E3S032_9EURY</name>
<accession>A0A0E3S032</accession>
<evidence type="ECO:0000313" key="2">
    <source>
        <dbReference type="EMBL" id="AKB73959.1"/>
    </source>
</evidence>
<keyword evidence="2" id="KW-0808">Transferase</keyword>
<keyword evidence="3" id="KW-1185">Reference proteome</keyword>
<dbReference type="GeneID" id="24805397"/>
<organism evidence="2 3">
    <name type="scientific">Methanosarcina lacustris Z-7289</name>
    <dbReference type="NCBI Taxonomy" id="1434111"/>
    <lineage>
        <taxon>Archaea</taxon>
        <taxon>Methanobacteriati</taxon>
        <taxon>Methanobacteriota</taxon>
        <taxon>Stenosarchaea group</taxon>
        <taxon>Methanomicrobia</taxon>
        <taxon>Methanosarcinales</taxon>
        <taxon>Methanosarcinaceae</taxon>
        <taxon>Methanosarcina</taxon>
    </lineage>
</organism>
<dbReference type="HOGENOM" id="CLU_1037117_0_0_2"/>
<dbReference type="EMBL" id="CP009515">
    <property type="protein sequence ID" value="AKB73959.1"/>
    <property type="molecule type" value="Genomic_DNA"/>
</dbReference>
<dbReference type="Pfam" id="PF08241">
    <property type="entry name" value="Methyltransf_11"/>
    <property type="match status" value="1"/>
</dbReference>
<dbReference type="InterPro" id="IPR013216">
    <property type="entry name" value="Methyltransf_11"/>
</dbReference>
<dbReference type="CDD" id="cd02440">
    <property type="entry name" value="AdoMet_MTases"/>
    <property type="match status" value="1"/>
</dbReference>
<dbReference type="Proteomes" id="UP000033072">
    <property type="component" value="Chromosome"/>
</dbReference>
<dbReference type="STRING" id="1434111.MSLAZ_0698"/>
<protein>
    <submittedName>
        <fullName evidence="2">Glycosyltransferase</fullName>
    </submittedName>
</protein>
<evidence type="ECO:0000313" key="3">
    <source>
        <dbReference type="Proteomes" id="UP000033072"/>
    </source>
</evidence>
<dbReference type="AlphaFoldDB" id="A0A0E3S032"/>
<gene>
    <name evidence="2" type="ORF">MSLAZ_0698</name>
</gene>
<dbReference type="RefSeq" id="WP_084630320.1">
    <property type="nucleotide sequence ID" value="NZ_CP009515.1"/>
</dbReference>
<dbReference type="OrthoDB" id="142662at2157"/>
<proteinExistence type="predicted"/>
<dbReference type="Gene3D" id="3.40.50.150">
    <property type="entry name" value="Vaccinia Virus protein VP39"/>
    <property type="match status" value="1"/>
</dbReference>
<dbReference type="GO" id="GO:0008757">
    <property type="term" value="F:S-adenosylmethionine-dependent methyltransferase activity"/>
    <property type="evidence" value="ECO:0007669"/>
    <property type="project" value="InterPro"/>
</dbReference>
<dbReference type="InterPro" id="IPR029063">
    <property type="entry name" value="SAM-dependent_MTases_sf"/>
</dbReference>
<dbReference type="PANTHER" id="PTHR43591">
    <property type="entry name" value="METHYLTRANSFERASE"/>
    <property type="match status" value="1"/>
</dbReference>
<reference evidence="2 3" key="1">
    <citation type="submission" date="2014-07" db="EMBL/GenBank/DDBJ databases">
        <title>Methanogenic archaea and the global carbon cycle.</title>
        <authorList>
            <person name="Henriksen J.R."/>
            <person name="Luke J."/>
            <person name="Reinhart S."/>
            <person name="Benedict M.N."/>
            <person name="Youngblut N.D."/>
            <person name="Metcalf M.E."/>
            <person name="Whitaker R.J."/>
            <person name="Metcalf W.W."/>
        </authorList>
    </citation>
    <scope>NUCLEOTIDE SEQUENCE [LARGE SCALE GENOMIC DNA]</scope>
    <source>
        <strain evidence="2 3">Z-7289</strain>
    </source>
</reference>
<feature type="domain" description="Methyltransferase type 11" evidence="1">
    <location>
        <begin position="115"/>
        <end position="178"/>
    </location>
</feature>
<dbReference type="SUPFAM" id="SSF53335">
    <property type="entry name" value="S-adenosyl-L-methionine-dependent methyltransferases"/>
    <property type="match status" value="1"/>
</dbReference>
<sequence>MKREIYLWNNLDVNLCSAYLCAKENVSKHWLGLLIKLNMVNKNKDYFFCPICNYQGPFLNVRRRHDACPKCGSVERHRLQFLVFQELCKKYDVSQMSMLHVAPERFFKNLFEKQFLRYVTTDISKTKNVDYQADLRNLPFEDNTYDFVFASHVLEHIKDDEKAIAEIRRVLKPEGIAILPVPIVSKKTIEYPEPNPYESYHVRASGLDYFEKYKKCFGKVVVFSSKDFPESNQLCVYEDRRNFPHSKAPLREPMEGEKHDDFVPVCIV</sequence>
<dbReference type="KEGG" id="mls:MSLAZ_0698"/>
<evidence type="ECO:0000259" key="1">
    <source>
        <dbReference type="Pfam" id="PF08241"/>
    </source>
</evidence>